<organism evidence="1 2">
    <name type="scientific">Desulfobacula toluolica (strain DSM 7467 / Tol2)</name>
    <dbReference type="NCBI Taxonomy" id="651182"/>
    <lineage>
        <taxon>Bacteria</taxon>
        <taxon>Pseudomonadati</taxon>
        <taxon>Thermodesulfobacteriota</taxon>
        <taxon>Desulfobacteria</taxon>
        <taxon>Desulfobacterales</taxon>
        <taxon>Desulfobacteraceae</taxon>
        <taxon>Desulfobacula</taxon>
    </lineage>
</organism>
<dbReference type="Pfam" id="PF13444">
    <property type="entry name" value="Acetyltransf_5"/>
    <property type="match status" value="1"/>
</dbReference>
<dbReference type="HOGENOM" id="CLU_072758_0_0_7"/>
<dbReference type="KEGG" id="dto:TOL2_C23010"/>
<dbReference type="NCBIfam" id="TIGR03694">
    <property type="entry name" value="exosort_acyl"/>
    <property type="match status" value="1"/>
</dbReference>
<dbReference type="RefSeq" id="WP_014957774.1">
    <property type="nucleotide sequence ID" value="NC_018645.1"/>
</dbReference>
<evidence type="ECO:0000313" key="1">
    <source>
        <dbReference type="EMBL" id="CCK80462.1"/>
    </source>
</evidence>
<dbReference type="AlphaFoldDB" id="K0NNX0"/>
<keyword evidence="2" id="KW-1185">Reference proteome</keyword>
<accession>K0NNX0</accession>
<dbReference type="OrthoDB" id="5414373at2"/>
<dbReference type="SUPFAM" id="SSF55729">
    <property type="entry name" value="Acyl-CoA N-acyltransferases (Nat)"/>
    <property type="match status" value="1"/>
</dbReference>
<dbReference type="InterPro" id="IPR022484">
    <property type="entry name" value="PEP-CTERM/exosrtase_acylTfrase"/>
</dbReference>
<reference evidence="1 2" key="1">
    <citation type="journal article" date="2013" name="Environ. Microbiol.">
        <title>Complete genome, catabolic sub-proteomes and key-metabolites of Desulfobacula toluolica Tol2, a marine, aromatic compound-degrading, sulfate-reducing bacterium.</title>
        <authorList>
            <person name="Wohlbrand L."/>
            <person name="Jacob J.H."/>
            <person name="Kube M."/>
            <person name="Mussmann M."/>
            <person name="Jarling R."/>
            <person name="Beck A."/>
            <person name="Amann R."/>
            <person name="Wilkes H."/>
            <person name="Reinhardt R."/>
            <person name="Rabus R."/>
        </authorList>
    </citation>
    <scope>NUCLEOTIDE SEQUENCE [LARGE SCALE GENOMIC DNA]</scope>
    <source>
        <strain evidence="2">DSM 7467 / Tol2</strain>
    </source>
</reference>
<dbReference type="EMBL" id="FO203503">
    <property type="protein sequence ID" value="CCK80462.1"/>
    <property type="molecule type" value="Genomic_DNA"/>
</dbReference>
<evidence type="ECO:0000313" key="2">
    <source>
        <dbReference type="Proteomes" id="UP000007347"/>
    </source>
</evidence>
<name>K0NNX0_DESTT</name>
<dbReference type="InterPro" id="IPR016181">
    <property type="entry name" value="Acyl_CoA_acyltransferase"/>
</dbReference>
<dbReference type="Proteomes" id="UP000007347">
    <property type="component" value="Chromosome"/>
</dbReference>
<protein>
    <submittedName>
        <fullName evidence="1">Putative long-chain N-acyl amino acid synthase</fullName>
    </submittedName>
</protein>
<dbReference type="Gene3D" id="3.40.630.30">
    <property type="match status" value="1"/>
</dbReference>
<dbReference type="STRING" id="651182.TOL2_C23010"/>
<proteinExistence type="predicted"/>
<sequence>MINKNNNLRYGKFRFGLVEHKNVLEDTFRMRYEVYVREFGFEKATDHPGGLETDDYENDSIHFACLNENDSVVGTIRLVLDSDKGFPIEHAVKTSFVGEKPDRSKIGEISRLTVSKDLRRRKEDGMYGVEAYLKKKEGGVLPDDGSIPAEMQGRKNPIIVLGLYQVMYHESRRRSITHWYMITEKKIFYALKKYGFLFHRIGESVQYHGERIPYLGIIDEIEKNLIKNDPDMLNIMLAGLEKQYHPSLKIDQAKNE</sequence>
<gene>
    <name evidence="1" type="ordered locus">TOL2_C23010</name>
</gene>